<organism evidence="1 2">
    <name type="scientific">Plakobranchus ocellatus</name>
    <dbReference type="NCBI Taxonomy" id="259542"/>
    <lineage>
        <taxon>Eukaryota</taxon>
        <taxon>Metazoa</taxon>
        <taxon>Spiralia</taxon>
        <taxon>Lophotrochozoa</taxon>
        <taxon>Mollusca</taxon>
        <taxon>Gastropoda</taxon>
        <taxon>Heterobranchia</taxon>
        <taxon>Euthyneura</taxon>
        <taxon>Panpulmonata</taxon>
        <taxon>Sacoglossa</taxon>
        <taxon>Placobranchoidea</taxon>
        <taxon>Plakobranchidae</taxon>
        <taxon>Plakobranchus</taxon>
    </lineage>
</organism>
<sequence>MLRGQTSSTKYSPTWVKTSAKEVKEQAENWRRFNPRLCQSQQGILAKTKAPFVVDKKNVPKYVPNYRWYDLIGHAQSCNYFLYKGSDYDGGG</sequence>
<comment type="caution">
    <text evidence="1">The sequence shown here is derived from an EMBL/GenBank/DDBJ whole genome shotgun (WGS) entry which is preliminary data.</text>
</comment>
<keyword evidence="2" id="KW-1185">Reference proteome</keyword>
<evidence type="ECO:0000313" key="2">
    <source>
        <dbReference type="Proteomes" id="UP000735302"/>
    </source>
</evidence>
<reference evidence="1 2" key="1">
    <citation type="journal article" date="2021" name="Elife">
        <title>Chloroplast acquisition without the gene transfer in kleptoplastic sea slugs, Plakobranchus ocellatus.</title>
        <authorList>
            <person name="Maeda T."/>
            <person name="Takahashi S."/>
            <person name="Yoshida T."/>
            <person name="Shimamura S."/>
            <person name="Takaki Y."/>
            <person name="Nagai Y."/>
            <person name="Toyoda A."/>
            <person name="Suzuki Y."/>
            <person name="Arimoto A."/>
            <person name="Ishii H."/>
            <person name="Satoh N."/>
            <person name="Nishiyama T."/>
            <person name="Hasebe M."/>
            <person name="Maruyama T."/>
            <person name="Minagawa J."/>
            <person name="Obokata J."/>
            <person name="Shigenobu S."/>
        </authorList>
    </citation>
    <scope>NUCLEOTIDE SEQUENCE [LARGE SCALE GENOMIC DNA]</scope>
</reference>
<dbReference type="Proteomes" id="UP000735302">
    <property type="component" value="Unassembled WGS sequence"/>
</dbReference>
<dbReference type="EMBL" id="BLXT01005922">
    <property type="protein sequence ID" value="GFO27376.1"/>
    <property type="molecule type" value="Genomic_DNA"/>
</dbReference>
<accession>A0AAV4C7Q7</accession>
<proteinExistence type="predicted"/>
<dbReference type="AlphaFoldDB" id="A0AAV4C7Q7"/>
<gene>
    <name evidence="1" type="ORF">PoB_005388100</name>
</gene>
<evidence type="ECO:0000313" key="1">
    <source>
        <dbReference type="EMBL" id="GFO27376.1"/>
    </source>
</evidence>
<protein>
    <submittedName>
        <fullName evidence="1">Uncharacterized protein</fullName>
    </submittedName>
</protein>
<name>A0AAV4C7Q7_9GAST</name>